<comment type="caution">
    <text evidence="2">The sequence shown here is derived from an EMBL/GenBank/DDBJ whole genome shotgun (WGS) entry which is preliminary data.</text>
</comment>
<evidence type="ECO:0000313" key="3">
    <source>
        <dbReference type="Proteomes" id="UP001159179"/>
    </source>
</evidence>
<feature type="signal peptide" evidence="1">
    <location>
        <begin position="1"/>
        <end position="19"/>
    </location>
</feature>
<dbReference type="AlphaFoldDB" id="A0AAW6SYH1"/>
<reference evidence="2" key="1">
    <citation type="submission" date="2023-03" db="EMBL/GenBank/DDBJ databases">
        <title>Bacterial isolates from washroom surfaces on a university campus.</title>
        <authorList>
            <person name="Holman D.B."/>
            <person name="Gzyl K.E."/>
            <person name="Taheri A.E."/>
        </authorList>
    </citation>
    <scope>NUCLEOTIDE SEQUENCE</scope>
    <source>
        <strain evidence="2">RD03</strain>
    </source>
</reference>
<evidence type="ECO:0000313" key="2">
    <source>
        <dbReference type="EMBL" id="MDH5162059.1"/>
    </source>
</evidence>
<organism evidence="2 3">
    <name type="scientific">Heyndrickxia oleronia</name>
    <dbReference type="NCBI Taxonomy" id="38875"/>
    <lineage>
        <taxon>Bacteria</taxon>
        <taxon>Bacillati</taxon>
        <taxon>Bacillota</taxon>
        <taxon>Bacilli</taxon>
        <taxon>Bacillales</taxon>
        <taxon>Bacillaceae</taxon>
        <taxon>Heyndrickxia</taxon>
    </lineage>
</organism>
<feature type="chain" id="PRO_5043734081" description="Lipoprotein" evidence="1">
    <location>
        <begin position="20"/>
        <end position="155"/>
    </location>
</feature>
<sequence length="155" mass="17761">MMMRIGLLLILLFSLVGCSSEESKHKDAQPPSASIHIGEKNYKTKLGTYCWSSNNKGVCVDTAGPVELLKDQKPIHTKPGETIQFVMDYKPQPNQFHVVQINEDEELEIPVKNNQFTAPTQKGIYYYSYGVWWMDKKDKNLSHRDAFYAFAIEVE</sequence>
<name>A0AAW6SYH1_9BACI</name>
<dbReference type="RefSeq" id="WP_280617083.1">
    <property type="nucleotide sequence ID" value="NZ_JAROYP010000007.1"/>
</dbReference>
<gene>
    <name evidence="2" type="ORF">P5X88_14005</name>
</gene>
<evidence type="ECO:0000256" key="1">
    <source>
        <dbReference type="SAM" id="SignalP"/>
    </source>
</evidence>
<evidence type="ECO:0008006" key="4">
    <source>
        <dbReference type="Google" id="ProtNLM"/>
    </source>
</evidence>
<keyword evidence="1" id="KW-0732">Signal</keyword>
<protein>
    <recommendedName>
        <fullName evidence="4">Lipoprotein</fullName>
    </recommendedName>
</protein>
<proteinExistence type="predicted"/>
<dbReference type="Proteomes" id="UP001159179">
    <property type="component" value="Unassembled WGS sequence"/>
</dbReference>
<accession>A0AAW6SYH1</accession>
<dbReference type="EMBL" id="JAROYP010000007">
    <property type="protein sequence ID" value="MDH5162059.1"/>
    <property type="molecule type" value="Genomic_DNA"/>
</dbReference>
<dbReference type="PROSITE" id="PS51257">
    <property type="entry name" value="PROKAR_LIPOPROTEIN"/>
    <property type="match status" value="1"/>
</dbReference>